<name>A0A0G0BRB1_9BACT</name>
<comment type="caution">
    <text evidence="1">The sequence shown here is derived from an EMBL/GenBank/DDBJ whole genome shotgun (WGS) entry which is preliminary data.</text>
</comment>
<accession>A0A0G0BRB1</accession>
<dbReference type="AlphaFoldDB" id="A0A0G0BRB1"/>
<protein>
    <submittedName>
        <fullName evidence="1">LmbE</fullName>
    </submittedName>
</protein>
<organism evidence="1 2">
    <name type="scientific">Candidatus Nomurabacteria bacterium GW2011_GWE1_35_16</name>
    <dbReference type="NCBI Taxonomy" id="1618761"/>
    <lineage>
        <taxon>Bacteria</taxon>
        <taxon>Candidatus Nomuraibacteriota</taxon>
    </lineage>
</organism>
<dbReference type="GO" id="GO:0016811">
    <property type="term" value="F:hydrolase activity, acting on carbon-nitrogen (but not peptide) bonds, in linear amides"/>
    <property type="evidence" value="ECO:0007669"/>
    <property type="project" value="TreeGrafter"/>
</dbReference>
<evidence type="ECO:0000313" key="1">
    <source>
        <dbReference type="EMBL" id="KKP66191.1"/>
    </source>
</evidence>
<dbReference type="PANTHER" id="PTHR12993:SF11">
    <property type="entry name" value="N-ACETYLGLUCOSAMINYL-PHOSPHATIDYLINOSITOL DE-N-ACETYLASE"/>
    <property type="match status" value="1"/>
</dbReference>
<evidence type="ECO:0000313" key="2">
    <source>
        <dbReference type="Proteomes" id="UP000034952"/>
    </source>
</evidence>
<dbReference type="Gene3D" id="3.40.50.10320">
    <property type="entry name" value="LmbE-like"/>
    <property type="match status" value="1"/>
</dbReference>
<dbReference type="EMBL" id="LBPY01000011">
    <property type="protein sequence ID" value="KKP66191.1"/>
    <property type="molecule type" value="Genomic_DNA"/>
</dbReference>
<proteinExistence type="predicted"/>
<reference evidence="1 2" key="1">
    <citation type="journal article" date="2015" name="Nature">
        <title>rRNA introns, odd ribosomes, and small enigmatic genomes across a large radiation of phyla.</title>
        <authorList>
            <person name="Brown C.T."/>
            <person name="Hug L.A."/>
            <person name="Thomas B.C."/>
            <person name="Sharon I."/>
            <person name="Castelle C.J."/>
            <person name="Singh A."/>
            <person name="Wilkins M.J."/>
            <person name="Williams K.H."/>
            <person name="Banfield J.F."/>
        </authorList>
    </citation>
    <scope>NUCLEOTIDE SEQUENCE [LARGE SCALE GENOMIC DNA]</scope>
</reference>
<gene>
    <name evidence="1" type="ORF">UR64_C0011G0013</name>
</gene>
<dbReference type="InterPro" id="IPR024078">
    <property type="entry name" value="LmbE-like_dom_sf"/>
</dbReference>
<dbReference type="InterPro" id="IPR003737">
    <property type="entry name" value="GlcNAc_PI_deacetylase-related"/>
</dbReference>
<dbReference type="PANTHER" id="PTHR12993">
    <property type="entry name" value="N-ACETYLGLUCOSAMINYL-PHOSPHATIDYLINOSITOL DE-N-ACETYLASE-RELATED"/>
    <property type="match status" value="1"/>
</dbReference>
<dbReference type="Pfam" id="PF02585">
    <property type="entry name" value="PIG-L"/>
    <property type="match status" value="1"/>
</dbReference>
<dbReference type="SUPFAM" id="SSF102588">
    <property type="entry name" value="LmbE-like"/>
    <property type="match status" value="1"/>
</dbReference>
<sequence length="227" mass="26081">MKKIMAIVAHPDDEIIGVGGTLAKHVANGDNVFVLILGEGKSSRLKEYQLLNNETKNIILKETEKALSIIGIKEYKCLEFPDNRFDTLPLLDIIKTVSGYIKINEPEIIYTHHFGDLNIDHRITFESVIISSRTIESSFVKEIYLFETLSSTEMSGSVPQRYFIPNYFIKINDYLEKKLEAMKAYISEVREFPHPRSIEAIKYNALLWGSKNNTTAMEAFYCFRKID</sequence>
<dbReference type="Proteomes" id="UP000034952">
    <property type="component" value="Unassembled WGS sequence"/>
</dbReference>